<dbReference type="SUPFAM" id="SSF56801">
    <property type="entry name" value="Acetyl-CoA synthetase-like"/>
    <property type="match status" value="1"/>
</dbReference>
<dbReference type="AlphaFoldDB" id="A0A423PLI8"/>
<protein>
    <recommendedName>
        <fullName evidence="3">Capsular polysaccharide biosynthesis protein CapK</fullName>
    </recommendedName>
</protein>
<dbReference type="PANTHER" id="PTHR36932:SF1">
    <property type="entry name" value="CAPSULAR POLYSACCHARIDE BIOSYNTHESIS PROTEIN"/>
    <property type="match status" value="1"/>
</dbReference>
<dbReference type="Gene3D" id="3.40.50.12780">
    <property type="entry name" value="N-terminal domain of ligase-like"/>
    <property type="match status" value="1"/>
</dbReference>
<accession>A0A423PLI8</accession>
<comment type="caution">
    <text evidence="1">The sequence shown here is derived from an EMBL/GenBank/DDBJ whole genome shotgun (WGS) entry which is preliminary data.</text>
</comment>
<dbReference type="Proteomes" id="UP000283993">
    <property type="component" value="Unassembled WGS sequence"/>
</dbReference>
<proteinExistence type="predicted"/>
<dbReference type="PANTHER" id="PTHR36932">
    <property type="entry name" value="CAPSULAR POLYSACCHARIDE BIOSYNTHESIS PROTEIN"/>
    <property type="match status" value="1"/>
</dbReference>
<evidence type="ECO:0008006" key="3">
    <source>
        <dbReference type="Google" id="ProtNLM"/>
    </source>
</evidence>
<name>A0A423PLI8_9GAMM</name>
<reference evidence="1 2" key="1">
    <citation type="submission" date="2013-10" db="EMBL/GenBank/DDBJ databases">
        <title>Salinisphaera orenii MK-B5 Genome Sequencing.</title>
        <authorList>
            <person name="Lai Q."/>
            <person name="Li C."/>
            <person name="Shao Z."/>
        </authorList>
    </citation>
    <scope>NUCLEOTIDE SEQUENCE [LARGE SCALE GENOMIC DNA]</scope>
    <source>
        <strain evidence="1 2">MK-B5</strain>
    </source>
</reference>
<organism evidence="1 2">
    <name type="scientific">Salinisphaera orenii MK-B5</name>
    <dbReference type="NCBI Taxonomy" id="856730"/>
    <lineage>
        <taxon>Bacteria</taxon>
        <taxon>Pseudomonadati</taxon>
        <taxon>Pseudomonadota</taxon>
        <taxon>Gammaproteobacteria</taxon>
        <taxon>Salinisphaerales</taxon>
        <taxon>Salinisphaeraceae</taxon>
        <taxon>Salinisphaera</taxon>
    </lineage>
</organism>
<gene>
    <name evidence="1" type="ORF">SAOR_10515</name>
</gene>
<sequence>MQDCVGAVPFDWLGGHPIAECSAGAWFDTASREQIVRYQSEQLGRLLRFAAAEIPAYRYLKNEVERLPPFDALKAFPLIDKETVQADLQRFLPRNFARTHVYKVTTGGTSGNQLDVYWDNQSQSREMAYIHRFMAQAGYKRRFRKATFRGVSFPDFPPGVFWYRNPIHNEMRFSPFHMTADNLPLYVDKLIDYQPQFLHGYPSAISILADFVLREDLTGRLPDIRAVFLTSEACTQMQRERIEAAFETRVSSWYGHSEGLVFAGECTQSSTYHIAPDYGVLELVDDNGDLRDAEGSQGEIVATGLENYALPLIRYRTGDFATRLASACACGRNWDRMDKVQGRWRQEAVVSKGGGKIALTALNMHGSFFDNVRRYQYYEDTPGKCVIRIMPVPGFTEADRQSIEIAYNNKTKDEVEFRAQVVESIPLTARGKLRLLESHLEQAVDD</sequence>
<dbReference type="InterPro" id="IPR042099">
    <property type="entry name" value="ANL_N_sf"/>
</dbReference>
<keyword evidence="2" id="KW-1185">Reference proteome</keyword>
<evidence type="ECO:0000313" key="1">
    <source>
        <dbReference type="EMBL" id="ROO26381.1"/>
    </source>
</evidence>
<evidence type="ECO:0000313" key="2">
    <source>
        <dbReference type="Proteomes" id="UP000283993"/>
    </source>
</evidence>
<dbReference type="InterPro" id="IPR053158">
    <property type="entry name" value="CapK_Type1_Caps_Biosynth"/>
</dbReference>
<dbReference type="EMBL" id="AYKH01000022">
    <property type="protein sequence ID" value="ROO26381.1"/>
    <property type="molecule type" value="Genomic_DNA"/>
</dbReference>